<dbReference type="Proteomes" id="UP000298663">
    <property type="component" value="Unassembled WGS sequence"/>
</dbReference>
<dbReference type="SMART" id="SM00257">
    <property type="entry name" value="LysM"/>
    <property type="match status" value="1"/>
</dbReference>
<comment type="caution">
    <text evidence="3">The sequence shown here is derived from an EMBL/GenBank/DDBJ whole genome shotgun (WGS) entry which is preliminary data.</text>
</comment>
<proteinExistence type="predicted"/>
<evidence type="ECO:0000313" key="3">
    <source>
        <dbReference type="EMBL" id="TKR92889.1"/>
    </source>
</evidence>
<feature type="transmembrane region" description="Helical" evidence="1">
    <location>
        <begin position="241"/>
        <end position="261"/>
    </location>
</feature>
<accession>A0A4U5P9B6</accession>
<dbReference type="PANTHER" id="PTHR20932:SF13">
    <property type="entry name" value="LD36653P"/>
    <property type="match status" value="1"/>
</dbReference>
<dbReference type="SUPFAM" id="SSF54106">
    <property type="entry name" value="LysM domain"/>
    <property type="match status" value="1"/>
</dbReference>
<dbReference type="PROSITE" id="PS51782">
    <property type="entry name" value="LYSM"/>
    <property type="match status" value="1"/>
</dbReference>
<dbReference type="PANTHER" id="PTHR20932">
    <property type="entry name" value="LYSM AND PUTATIVE PEPTIDOGLYCAN-BINDING DOMAIN-CONTAINING PROTEIN"/>
    <property type="match status" value="1"/>
</dbReference>
<dbReference type="EMBL" id="AZBU02000002">
    <property type="protein sequence ID" value="TKR92889.1"/>
    <property type="molecule type" value="Genomic_DNA"/>
</dbReference>
<dbReference type="AlphaFoldDB" id="A0A4U5P9B6"/>
<keyword evidence="1" id="KW-0472">Membrane</keyword>
<dbReference type="InterPro" id="IPR018392">
    <property type="entry name" value="LysM"/>
</dbReference>
<name>A0A4U5P9B6_STECR</name>
<dbReference type="InterPro" id="IPR045030">
    <property type="entry name" value="LYSM1-4"/>
</dbReference>
<protein>
    <recommendedName>
        <fullName evidence="2">LysM domain-containing protein</fullName>
    </recommendedName>
</protein>
<gene>
    <name evidence="3" type="ORF">L596_007456</name>
</gene>
<evidence type="ECO:0000256" key="1">
    <source>
        <dbReference type="SAM" id="Phobius"/>
    </source>
</evidence>
<reference evidence="3 4" key="1">
    <citation type="journal article" date="2015" name="Genome Biol.">
        <title>Comparative genomics of Steinernema reveals deeply conserved gene regulatory networks.</title>
        <authorList>
            <person name="Dillman A.R."/>
            <person name="Macchietto M."/>
            <person name="Porter C.F."/>
            <person name="Rogers A."/>
            <person name="Williams B."/>
            <person name="Antoshechkin I."/>
            <person name="Lee M.M."/>
            <person name="Goodwin Z."/>
            <person name="Lu X."/>
            <person name="Lewis E.E."/>
            <person name="Goodrich-Blair H."/>
            <person name="Stock S.P."/>
            <person name="Adams B.J."/>
            <person name="Sternberg P.W."/>
            <person name="Mortazavi A."/>
        </authorList>
    </citation>
    <scope>NUCLEOTIDE SEQUENCE [LARGE SCALE GENOMIC DNA]</scope>
    <source>
        <strain evidence="3 4">ALL</strain>
    </source>
</reference>
<dbReference type="OrthoDB" id="538216at2759"/>
<dbReference type="CDD" id="cd00118">
    <property type="entry name" value="LysM"/>
    <property type="match status" value="1"/>
</dbReference>
<feature type="domain" description="LysM" evidence="2">
    <location>
        <begin position="99"/>
        <end position="143"/>
    </location>
</feature>
<keyword evidence="4" id="KW-1185">Reference proteome</keyword>
<dbReference type="Pfam" id="PF01476">
    <property type="entry name" value="LysM"/>
    <property type="match status" value="1"/>
</dbReference>
<dbReference type="Gene3D" id="3.10.350.10">
    <property type="entry name" value="LysM domain"/>
    <property type="match status" value="1"/>
</dbReference>
<evidence type="ECO:0000259" key="2">
    <source>
        <dbReference type="PROSITE" id="PS51782"/>
    </source>
</evidence>
<reference evidence="3 4" key="2">
    <citation type="journal article" date="2019" name="G3 (Bethesda)">
        <title>Hybrid Assembly of the Genome of the Entomopathogenic Nematode Steinernema carpocapsae Identifies the X-Chromosome.</title>
        <authorList>
            <person name="Serra L."/>
            <person name="Macchietto M."/>
            <person name="Macias-Munoz A."/>
            <person name="McGill C.J."/>
            <person name="Rodriguez I.M."/>
            <person name="Rodriguez B."/>
            <person name="Murad R."/>
            <person name="Mortazavi A."/>
        </authorList>
    </citation>
    <scope>NUCLEOTIDE SEQUENCE [LARGE SCALE GENOMIC DNA]</scope>
    <source>
        <strain evidence="3 4">ALL</strain>
    </source>
</reference>
<organism evidence="3 4">
    <name type="scientific">Steinernema carpocapsae</name>
    <name type="common">Entomopathogenic nematode</name>
    <dbReference type="NCBI Taxonomy" id="34508"/>
    <lineage>
        <taxon>Eukaryota</taxon>
        <taxon>Metazoa</taxon>
        <taxon>Ecdysozoa</taxon>
        <taxon>Nematoda</taxon>
        <taxon>Chromadorea</taxon>
        <taxon>Rhabditida</taxon>
        <taxon>Tylenchina</taxon>
        <taxon>Panagrolaimomorpha</taxon>
        <taxon>Strongyloidoidea</taxon>
        <taxon>Steinernematidae</taxon>
        <taxon>Steinernema</taxon>
    </lineage>
</organism>
<dbReference type="InterPro" id="IPR036779">
    <property type="entry name" value="LysM_dom_sf"/>
</dbReference>
<dbReference type="STRING" id="34508.A0A4U5P9B6"/>
<keyword evidence="1" id="KW-0812">Transmembrane</keyword>
<sequence length="310" mass="34305">MRIVEKPNRVVRFNVSVAVSRRCLRGALLSAGSVVARVKSPMTAHLVHVSTLKGEVNCGFSEDCNGSPSAAVPLTKLRARGRRSNEFDRTVGPDGMTYIEHTIKPGDTLNKIAIQYHIQVSELKRVNNLVTDQDWFALPSLKVPVSRLKRQLLLESNATTSNAVDDIDIMRDFTEDDPLIDPAAPPQQSSVEAIFVKTDAAVAQVRENLPSPHLEANAFHFIDARSPDSNLRGDFISPRGFYILVALLIFAFVCVPLFLTYEEEVESHAKHHHHDAHATISPEASCPFTSRSSVQVLLNWVFLVSSICDD</sequence>
<keyword evidence="1" id="KW-1133">Transmembrane helix</keyword>
<evidence type="ECO:0000313" key="4">
    <source>
        <dbReference type="Proteomes" id="UP000298663"/>
    </source>
</evidence>